<dbReference type="Pfam" id="PF13359">
    <property type="entry name" value="DDE_Tnp_4"/>
    <property type="match status" value="1"/>
</dbReference>
<evidence type="ECO:0000256" key="2">
    <source>
        <dbReference type="ARBA" id="ARBA00022723"/>
    </source>
</evidence>
<name>A0AAV7M4A5_PLEWA</name>
<evidence type="ECO:0000256" key="1">
    <source>
        <dbReference type="ARBA" id="ARBA00001968"/>
    </source>
</evidence>
<dbReference type="InterPro" id="IPR027806">
    <property type="entry name" value="HARBI1_dom"/>
</dbReference>
<comment type="cofactor">
    <cofactor evidence="1">
        <name>a divalent metal cation</name>
        <dbReference type="ChEBI" id="CHEBI:60240"/>
    </cofactor>
</comment>
<evidence type="ECO:0000259" key="4">
    <source>
        <dbReference type="Pfam" id="PF13843"/>
    </source>
</evidence>
<keyword evidence="2" id="KW-0479">Metal-binding</keyword>
<dbReference type="EMBL" id="JANPWB010000014">
    <property type="protein sequence ID" value="KAJ1098640.1"/>
    <property type="molecule type" value="Genomic_DNA"/>
</dbReference>
<dbReference type="AlphaFoldDB" id="A0AAV7M4A5"/>
<dbReference type="InterPro" id="IPR029526">
    <property type="entry name" value="PGBD"/>
</dbReference>
<dbReference type="Proteomes" id="UP001066276">
    <property type="component" value="Chromosome 10"/>
</dbReference>
<evidence type="ECO:0008006" key="7">
    <source>
        <dbReference type="Google" id="ProtNLM"/>
    </source>
</evidence>
<comment type="caution">
    <text evidence="5">The sequence shown here is derived from an EMBL/GenBank/DDBJ whole genome shotgun (WGS) entry which is preliminary data.</text>
</comment>
<organism evidence="5 6">
    <name type="scientific">Pleurodeles waltl</name>
    <name type="common">Iberian ribbed newt</name>
    <dbReference type="NCBI Taxonomy" id="8319"/>
    <lineage>
        <taxon>Eukaryota</taxon>
        <taxon>Metazoa</taxon>
        <taxon>Chordata</taxon>
        <taxon>Craniata</taxon>
        <taxon>Vertebrata</taxon>
        <taxon>Euteleostomi</taxon>
        <taxon>Amphibia</taxon>
        <taxon>Batrachia</taxon>
        <taxon>Caudata</taxon>
        <taxon>Salamandroidea</taxon>
        <taxon>Salamandridae</taxon>
        <taxon>Pleurodelinae</taxon>
        <taxon>Pleurodeles</taxon>
    </lineage>
</organism>
<dbReference type="GO" id="GO:0046872">
    <property type="term" value="F:metal ion binding"/>
    <property type="evidence" value="ECO:0007669"/>
    <property type="project" value="UniProtKB-KW"/>
</dbReference>
<sequence>MLASGSFQTTVALVAGISQPSFSAFLPKVLDAIIGLTPCHICFPTTLQKQQETKQGFYLISGFSHVLGAIDCTHVRLVPPAATEHLYRIRKHTHSINVQAIVDHQGFITNIVAKYPGSVHDSFIFRHCTINEHFQDGSYGNGLLVVLVVGGEFVQLILVEKIMASRRMTGQQVVGMLFESLSDHDYETASASEAEEEVRYSASDVSVGGESFDEEATLSADEGPVLEDTDVPLVQQPGAERFPAIRPDLWVAPNMEQPELPAFTGLPGCSANTDNFLPVNFFELFMDDVFLEEIVEQTNLYAEQHLRDNAARLRPHSRAAQWIPTNLEEIKKFLGLTFLMGLIRKPSLAFYWSTSPLMATAIFPATMSHNRYLLLLRMLHFVDNALALPRVHPDSDHLFKIRPVLDHFVDRFSEVYVPGKEISVDESLVLFKGRLVFRQYIPSKRARYGIKLYMLSESSTGYVYSFHVYTGRDSNIDPPGCPPTFGVTEKIVCDLGRRLFNKGHHLYVDNFYTGVQLFKELFKVDTVACGTIRCNRKGYPRELVCKKKT</sequence>
<gene>
    <name evidence="5" type="ORF">NDU88_003747</name>
</gene>
<feature type="domain" description="DDE Tnp4" evidence="3">
    <location>
        <begin position="70"/>
        <end position="136"/>
    </location>
</feature>
<dbReference type="PANTHER" id="PTHR46599">
    <property type="entry name" value="PIGGYBAC TRANSPOSABLE ELEMENT-DERIVED PROTEIN 4"/>
    <property type="match status" value="1"/>
</dbReference>
<evidence type="ECO:0000259" key="3">
    <source>
        <dbReference type="Pfam" id="PF13359"/>
    </source>
</evidence>
<protein>
    <recommendedName>
        <fullName evidence="7">PiggyBac transposable element-derived protein domain-containing protein</fullName>
    </recommendedName>
</protein>
<feature type="domain" description="PiggyBac transposable element-derived protein" evidence="4">
    <location>
        <begin position="278"/>
        <end position="546"/>
    </location>
</feature>
<proteinExistence type="predicted"/>
<accession>A0AAV7M4A5</accession>
<dbReference type="Pfam" id="PF13843">
    <property type="entry name" value="DDE_Tnp_1_7"/>
    <property type="match status" value="1"/>
</dbReference>
<dbReference type="PANTHER" id="PTHR46599:SF3">
    <property type="entry name" value="PIGGYBAC TRANSPOSABLE ELEMENT-DERIVED PROTEIN 4"/>
    <property type="match status" value="1"/>
</dbReference>
<reference evidence="5" key="1">
    <citation type="journal article" date="2022" name="bioRxiv">
        <title>Sequencing and chromosome-scale assembly of the giantPleurodeles waltlgenome.</title>
        <authorList>
            <person name="Brown T."/>
            <person name="Elewa A."/>
            <person name="Iarovenko S."/>
            <person name="Subramanian E."/>
            <person name="Araus A.J."/>
            <person name="Petzold A."/>
            <person name="Susuki M."/>
            <person name="Suzuki K.-i.T."/>
            <person name="Hayashi T."/>
            <person name="Toyoda A."/>
            <person name="Oliveira C."/>
            <person name="Osipova E."/>
            <person name="Leigh N.D."/>
            <person name="Simon A."/>
            <person name="Yun M.H."/>
        </authorList>
    </citation>
    <scope>NUCLEOTIDE SEQUENCE</scope>
    <source>
        <strain evidence="5">20211129_DDA</strain>
        <tissue evidence="5">Liver</tissue>
    </source>
</reference>
<evidence type="ECO:0000313" key="5">
    <source>
        <dbReference type="EMBL" id="KAJ1098640.1"/>
    </source>
</evidence>
<evidence type="ECO:0000313" key="6">
    <source>
        <dbReference type="Proteomes" id="UP001066276"/>
    </source>
</evidence>
<keyword evidence="6" id="KW-1185">Reference proteome</keyword>